<evidence type="ECO:0000313" key="3">
    <source>
        <dbReference type="Proteomes" id="UP000011592"/>
    </source>
</evidence>
<accession>L9YNM1</accession>
<dbReference type="PATRIC" id="fig|1230459.4.peg.3741"/>
<organism evidence="2 3">
    <name type="scientific">Natrinema gari JCM 14663</name>
    <dbReference type="NCBI Taxonomy" id="1230459"/>
    <lineage>
        <taxon>Archaea</taxon>
        <taxon>Methanobacteriati</taxon>
        <taxon>Methanobacteriota</taxon>
        <taxon>Stenosarchaea group</taxon>
        <taxon>Halobacteria</taxon>
        <taxon>Halobacteriales</taxon>
        <taxon>Natrialbaceae</taxon>
        <taxon>Natrinema</taxon>
    </lineage>
</organism>
<dbReference type="PANTHER" id="PTHR30121:SF6">
    <property type="entry name" value="SLR6007 PROTEIN"/>
    <property type="match status" value="1"/>
</dbReference>
<dbReference type="InterPro" id="IPR051162">
    <property type="entry name" value="T4SS_component"/>
</dbReference>
<gene>
    <name evidence="2" type="ORF">C486_18854</name>
</gene>
<evidence type="ECO:0000313" key="2">
    <source>
        <dbReference type="EMBL" id="ELY75835.1"/>
    </source>
</evidence>
<proteinExistence type="predicted"/>
<evidence type="ECO:0000256" key="1">
    <source>
        <dbReference type="SAM" id="MobiDB-lite"/>
    </source>
</evidence>
<name>L9YNM1_9EURY</name>
<feature type="compositionally biased region" description="Low complexity" evidence="1">
    <location>
        <begin position="724"/>
        <end position="733"/>
    </location>
</feature>
<dbReference type="AlphaFoldDB" id="L9YNM1"/>
<feature type="region of interest" description="Disordered" evidence="1">
    <location>
        <begin position="693"/>
        <end position="757"/>
    </location>
</feature>
<dbReference type="EMBL" id="AOIJ01000084">
    <property type="protein sequence ID" value="ELY75835.1"/>
    <property type="molecule type" value="Genomic_DNA"/>
</dbReference>
<protein>
    <submittedName>
        <fullName evidence="2">Transfer complex protein</fullName>
    </submittedName>
</protein>
<dbReference type="Gene3D" id="3.40.50.300">
    <property type="entry name" value="P-loop containing nucleotide triphosphate hydrolases"/>
    <property type="match status" value="1"/>
</dbReference>
<dbReference type="Proteomes" id="UP000011592">
    <property type="component" value="Unassembled WGS sequence"/>
</dbReference>
<comment type="caution">
    <text evidence="2">The sequence shown here is derived from an EMBL/GenBank/DDBJ whole genome shotgun (WGS) entry which is preliminary data.</text>
</comment>
<dbReference type="Gene3D" id="1.10.8.730">
    <property type="match status" value="1"/>
</dbReference>
<dbReference type="PANTHER" id="PTHR30121">
    <property type="entry name" value="UNCHARACTERIZED PROTEIN YJGR-RELATED"/>
    <property type="match status" value="1"/>
</dbReference>
<feature type="compositionally biased region" description="Acidic residues" evidence="1">
    <location>
        <begin position="710"/>
        <end position="723"/>
    </location>
</feature>
<sequence length="757" mass="83950">MGSQLVRWLSSPTSTEGAALYLLLVVLLGIGGKLLWDWYTEDDTEEVEFSDVLNEETLEQGEAERQLLDDIAESHKTVTAPAAAEWETRAARVGEQWTTTLYIADYPDYPNDGYLSDLFEMTDVQFDLTAHITPKNQERARNELQDIADDLQVDADLEQSVRSAYLQERANEAAATYTAVENGASVFDQGMFITVRADEKDDLRDAVQKVKSALRDDPANLTPKTAICRQDLALQSAAPIGDNEFGRTSIALGGAVGALLSSPHNATILEEGGVEFGIHKDNQSPVVIDPFARDNGYAMFTVGDTGSGKSFSSKQNFIRSIEQSKDRIGIILEPLNNWAGVSEALDAKRITVGGTLGLNPLEIRETPEHVQRAMGEDASPFNEKLDDAMSFLTNFFAQRAMGEDASPFNEKLDDAMSFLTNFFALRGISLGDRRTTLELGLKRAYKRQDITDDISTHSNPSPTIRDMMDVFEDMVDDPEEFVVRSDEEAGKIKEDATWLLDQLRPFEDDGRHANLGQESDFDIRDEKVIYLDLAQQEGSVDSSTALTMQLLISLVYERAKVSDKEVVFYIDEARYIMQDAASLAFLETVFRHHRHHDLSIRLVTQTVDEFFEHAESEAILDQCAVKQFHRLDGMDEEWADEFGLNYAQMRFVQDAVPGNEDAGFSEALVGVDGEWRGIQVKAMPKEKQVIDFDPTSQVRSSLPGAGDSAADSEMEEFQAELEEQVTNGTNETNTTEDESDAVAAEPDGGSTEGSDDG</sequence>
<reference evidence="2 3" key="1">
    <citation type="journal article" date="2014" name="PLoS Genet.">
        <title>Phylogenetically driven sequencing of extremely halophilic archaea reveals strategies for static and dynamic osmo-response.</title>
        <authorList>
            <person name="Becker E.A."/>
            <person name="Seitzer P.M."/>
            <person name="Tritt A."/>
            <person name="Larsen D."/>
            <person name="Krusor M."/>
            <person name="Yao A.I."/>
            <person name="Wu D."/>
            <person name="Madern D."/>
            <person name="Eisen J.A."/>
            <person name="Darling A.E."/>
            <person name="Facciotti M.T."/>
        </authorList>
    </citation>
    <scope>NUCLEOTIDE SEQUENCE [LARGE SCALE GENOMIC DNA]</scope>
    <source>
        <strain evidence="2 3">JCM 14663</strain>
    </source>
</reference>
<dbReference type="SUPFAM" id="SSF52540">
    <property type="entry name" value="P-loop containing nucleoside triphosphate hydrolases"/>
    <property type="match status" value="1"/>
</dbReference>
<dbReference type="InterPro" id="IPR027417">
    <property type="entry name" value="P-loop_NTPase"/>
</dbReference>
<keyword evidence="3" id="KW-1185">Reference proteome</keyword>